<dbReference type="RefSeq" id="WP_344264559.1">
    <property type="nucleotide sequence ID" value="NZ_BAAAHV010000002.1"/>
</dbReference>
<protein>
    <submittedName>
        <fullName evidence="2">Uncharacterized protein</fullName>
    </submittedName>
</protein>
<comment type="caution">
    <text evidence="2">The sequence shown here is derived from an EMBL/GenBank/DDBJ whole genome shotgun (WGS) entry which is preliminary data.</text>
</comment>
<evidence type="ECO:0000313" key="3">
    <source>
        <dbReference type="Proteomes" id="UP001597542"/>
    </source>
</evidence>
<reference evidence="3" key="1">
    <citation type="journal article" date="2019" name="Int. J. Syst. Evol. Microbiol.">
        <title>The Global Catalogue of Microorganisms (GCM) 10K type strain sequencing project: providing services to taxonomists for standard genome sequencing and annotation.</title>
        <authorList>
            <consortium name="The Broad Institute Genomics Platform"/>
            <consortium name="The Broad Institute Genome Sequencing Center for Infectious Disease"/>
            <person name="Wu L."/>
            <person name="Ma J."/>
        </authorList>
    </citation>
    <scope>NUCLEOTIDE SEQUENCE [LARGE SCALE GENOMIC DNA]</scope>
    <source>
        <strain evidence="3">CGMCC 4.7638</strain>
    </source>
</reference>
<evidence type="ECO:0000313" key="2">
    <source>
        <dbReference type="EMBL" id="MFD2482320.1"/>
    </source>
</evidence>
<feature type="region of interest" description="Disordered" evidence="1">
    <location>
        <begin position="54"/>
        <end position="92"/>
    </location>
</feature>
<dbReference type="EMBL" id="JBHUKQ010000011">
    <property type="protein sequence ID" value="MFD2482320.1"/>
    <property type="molecule type" value="Genomic_DNA"/>
</dbReference>
<keyword evidence="3" id="KW-1185">Reference proteome</keyword>
<name>A0ABW5I1E8_9PSEU</name>
<accession>A0ABW5I1E8</accession>
<gene>
    <name evidence="2" type="ORF">ACFSUT_18670</name>
</gene>
<dbReference type="Proteomes" id="UP001597542">
    <property type="component" value="Unassembled WGS sequence"/>
</dbReference>
<organism evidence="2 3">
    <name type="scientific">Amycolatopsis albidoflavus</name>
    <dbReference type="NCBI Taxonomy" id="102226"/>
    <lineage>
        <taxon>Bacteria</taxon>
        <taxon>Bacillati</taxon>
        <taxon>Actinomycetota</taxon>
        <taxon>Actinomycetes</taxon>
        <taxon>Pseudonocardiales</taxon>
        <taxon>Pseudonocardiaceae</taxon>
        <taxon>Amycolatopsis</taxon>
    </lineage>
</organism>
<evidence type="ECO:0000256" key="1">
    <source>
        <dbReference type="SAM" id="MobiDB-lite"/>
    </source>
</evidence>
<sequence length="126" mass="14053">MPPVAVVTGAGTGVRRAEREPGPIDVWANVAFGSRFADLRPEEYRRVTEVAYLGFGQTDRPQPPDQPANLGEPADGPRGFDQQAKGHAVQPVLNRRHGAVTGQLLHRIVKSEKDCRFRCWARKVRW</sequence>
<proteinExistence type="predicted"/>